<name>A0A7X5V1R8_9SPHN</name>
<evidence type="ECO:0000256" key="2">
    <source>
        <dbReference type="SAM" id="Phobius"/>
    </source>
</evidence>
<dbReference type="AlphaFoldDB" id="A0A7X5V1R8"/>
<dbReference type="Proteomes" id="UP000564677">
    <property type="component" value="Unassembled WGS sequence"/>
</dbReference>
<comment type="caution">
    <text evidence="3">The sequence shown here is derived from an EMBL/GenBank/DDBJ whole genome shotgun (WGS) entry which is preliminary data.</text>
</comment>
<feature type="transmembrane region" description="Helical" evidence="2">
    <location>
        <begin position="67"/>
        <end position="88"/>
    </location>
</feature>
<keyword evidence="2" id="KW-1133">Transmembrane helix</keyword>
<proteinExistence type="predicted"/>
<sequence length="133" mass="13296">MTMPALAYAVAPSLADPAVSSPFLAAIGWIEGVALGTIATSIALIAVASIGFLMLGGHMPVRRGATVIAGCFVLFGAPAIAAGLLGSLQSRRNIPVQTMPPPSPLAAAIPRPTPAPTPAPSYDPYAGAAVPQR</sequence>
<accession>A0A7X5V1R8</accession>
<keyword evidence="2" id="KW-0472">Membrane</keyword>
<keyword evidence="2" id="KW-0812">Transmembrane</keyword>
<organism evidence="3 4">
    <name type="scientific">Sphingomonas leidyi</name>
    <dbReference type="NCBI Taxonomy" id="68569"/>
    <lineage>
        <taxon>Bacteria</taxon>
        <taxon>Pseudomonadati</taxon>
        <taxon>Pseudomonadota</taxon>
        <taxon>Alphaproteobacteria</taxon>
        <taxon>Sphingomonadales</taxon>
        <taxon>Sphingomonadaceae</taxon>
        <taxon>Sphingomonas</taxon>
    </lineage>
</organism>
<keyword evidence="4" id="KW-1185">Reference proteome</keyword>
<dbReference type="RefSeq" id="WP_167300254.1">
    <property type="nucleotide sequence ID" value="NZ_JAASQV010000002.1"/>
</dbReference>
<dbReference type="InterPro" id="IPR007039">
    <property type="entry name" value="TrbC/VirB2"/>
</dbReference>
<evidence type="ECO:0000313" key="4">
    <source>
        <dbReference type="Proteomes" id="UP000564677"/>
    </source>
</evidence>
<reference evidence="3 4" key="1">
    <citation type="submission" date="2020-03" db="EMBL/GenBank/DDBJ databases">
        <title>Genomic Encyclopedia of Type Strains, Phase IV (KMG-IV): sequencing the most valuable type-strain genomes for metagenomic binning, comparative biology and taxonomic classification.</title>
        <authorList>
            <person name="Goeker M."/>
        </authorList>
    </citation>
    <scope>NUCLEOTIDE SEQUENCE [LARGE SCALE GENOMIC DNA]</scope>
    <source>
        <strain evidence="3 4">DSM 4733</strain>
    </source>
</reference>
<dbReference type="Pfam" id="PF04956">
    <property type="entry name" value="TrbC"/>
    <property type="match status" value="1"/>
</dbReference>
<feature type="region of interest" description="Disordered" evidence="1">
    <location>
        <begin position="102"/>
        <end position="133"/>
    </location>
</feature>
<protein>
    <submittedName>
        <fullName evidence="3">Type IV secretory pathway VirB2 component (Pilin)</fullName>
    </submittedName>
</protein>
<feature type="transmembrane region" description="Helical" evidence="2">
    <location>
        <begin position="35"/>
        <end position="55"/>
    </location>
</feature>
<feature type="compositionally biased region" description="Pro residues" evidence="1">
    <location>
        <begin position="111"/>
        <end position="121"/>
    </location>
</feature>
<dbReference type="EMBL" id="JAASQV010000002">
    <property type="protein sequence ID" value="NIJ65950.1"/>
    <property type="molecule type" value="Genomic_DNA"/>
</dbReference>
<gene>
    <name evidence="3" type="ORF">FHR20_002912</name>
</gene>
<evidence type="ECO:0000313" key="3">
    <source>
        <dbReference type="EMBL" id="NIJ65950.1"/>
    </source>
</evidence>
<evidence type="ECO:0000256" key="1">
    <source>
        <dbReference type="SAM" id="MobiDB-lite"/>
    </source>
</evidence>